<evidence type="ECO:0000313" key="6">
    <source>
        <dbReference type="Proteomes" id="UP000044938"/>
    </source>
</evidence>
<reference evidence="5 6" key="2">
    <citation type="submission" date="2015-03" db="EMBL/GenBank/DDBJ databases">
        <authorList>
            <consortium name="Pathogen Informatics"/>
        </authorList>
    </citation>
    <scope>NUCLEOTIDE SEQUENCE [LARGE SCALE GENOMIC DNA]</scope>
    <source>
        <strain evidence="2 7">C09601061</strain>
        <strain evidence="3 6">M09401471</strain>
        <strain evidence="5">N09902308</strain>
    </source>
</reference>
<dbReference type="EMBL" id="CSAJ01000101">
    <property type="protein sequence ID" value="COV88145.1"/>
    <property type="molecule type" value="Genomic_DNA"/>
</dbReference>
<sequence length="50" mass="5211">MVAVITAVATQTTSPNRHAGSTAMPQMLRGRTQRTDPDVAPEPIGPPGIN</sequence>
<reference evidence="4" key="1">
    <citation type="submission" date="2015-03" db="EMBL/GenBank/DDBJ databases">
        <authorList>
            <consortium name="Pathogen Informatics"/>
            <person name="Murphy D."/>
        </authorList>
    </citation>
    <scope>NUCLEOTIDE SEQUENCE</scope>
    <source>
        <strain evidence="4">N09902308</strain>
    </source>
</reference>
<dbReference type="Proteomes" id="UP000046680">
    <property type="component" value="Unassembled WGS sequence"/>
</dbReference>
<gene>
    <name evidence="2" type="ORF">ERS007657_02633</name>
    <name evidence="3" type="ORF">ERS007720_01109</name>
    <name evidence="4" type="ORF">ERS007739_00310</name>
</gene>
<evidence type="ECO:0000313" key="2">
    <source>
        <dbReference type="EMBL" id="CFR87911.1"/>
    </source>
</evidence>
<feature type="compositionally biased region" description="Low complexity" evidence="1">
    <location>
        <begin position="1"/>
        <end position="13"/>
    </location>
</feature>
<evidence type="ECO:0000313" key="5">
    <source>
        <dbReference type="Proteomes" id="UP000039021"/>
    </source>
</evidence>
<name>A0A654U2F6_MYCTX</name>
<dbReference type="EMBL" id="CGCX01001058">
    <property type="protein sequence ID" value="CFR87911.1"/>
    <property type="molecule type" value="Genomic_DNA"/>
</dbReference>
<evidence type="ECO:0000313" key="3">
    <source>
        <dbReference type="EMBL" id="COV88145.1"/>
    </source>
</evidence>
<evidence type="ECO:0000256" key="1">
    <source>
        <dbReference type="SAM" id="MobiDB-lite"/>
    </source>
</evidence>
<dbReference type="Proteomes" id="UP000044938">
    <property type="component" value="Unassembled WGS sequence"/>
</dbReference>
<protein>
    <submittedName>
        <fullName evidence="2">Uncharacterized protein</fullName>
    </submittedName>
</protein>
<dbReference type="EMBL" id="CSBK01000083">
    <property type="protein sequence ID" value="COW91018.1"/>
    <property type="molecule type" value="Genomic_DNA"/>
</dbReference>
<proteinExistence type="predicted"/>
<organism evidence="2 7">
    <name type="scientific">Mycobacterium tuberculosis</name>
    <dbReference type="NCBI Taxonomy" id="1773"/>
    <lineage>
        <taxon>Bacteria</taxon>
        <taxon>Bacillati</taxon>
        <taxon>Actinomycetota</taxon>
        <taxon>Actinomycetes</taxon>
        <taxon>Mycobacteriales</taxon>
        <taxon>Mycobacteriaceae</taxon>
        <taxon>Mycobacterium</taxon>
        <taxon>Mycobacterium tuberculosis complex</taxon>
    </lineage>
</organism>
<dbReference type="Proteomes" id="UP000039021">
    <property type="component" value="Unassembled WGS sequence"/>
</dbReference>
<feature type="region of interest" description="Disordered" evidence="1">
    <location>
        <begin position="1"/>
        <end position="50"/>
    </location>
</feature>
<dbReference type="AlphaFoldDB" id="A0A654U2F6"/>
<accession>A0A654U2F6</accession>
<evidence type="ECO:0000313" key="7">
    <source>
        <dbReference type="Proteomes" id="UP000046680"/>
    </source>
</evidence>
<evidence type="ECO:0000313" key="4">
    <source>
        <dbReference type="EMBL" id="COW91018.1"/>
    </source>
</evidence>